<evidence type="ECO:0000256" key="1">
    <source>
        <dbReference type="ARBA" id="ARBA00009032"/>
    </source>
</evidence>
<dbReference type="GO" id="GO:0016903">
    <property type="term" value="F:oxidoreductase activity, acting on the aldehyde or oxo group of donors"/>
    <property type="evidence" value="ECO:0007669"/>
    <property type="project" value="InterPro"/>
</dbReference>
<dbReference type="PANTHER" id="PTHR32154:SF0">
    <property type="entry name" value="PYRUVATE-FLAVODOXIN OXIDOREDUCTASE-RELATED"/>
    <property type="match status" value="1"/>
</dbReference>
<comment type="caution">
    <text evidence="10">The sequence shown here is derived from an EMBL/GenBank/DDBJ whole genome shotgun (WGS) entry which is preliminary data.</text>
</comment>
<evidence type="ECO:0000256" key="7">
    <source>
        <dbReference type="ARBA" id="ARBA00023004"/>
    </source>
</evidence>
<dbReference type="Pfam" id="PF01558">
    <property type="entry name" value="POR"/>
    <property type="match status" value="1"/>
</dbReference>
<dbReference type="InterPro" id="IPR017900">
    <property type="entry name" value="4Fe4S_Fe_S_CS"/>
</dbReference>
<dbReference type="Pfam" id="PF10371">
    <property type="entry name" value="EKR"/>
    <property type="match status" value="1"/>
</dbReference>
<dbReference type="InterPro" id="IPR050722">
    <property type="entry name" value="Pyruvate:ferred/Flavod_OxRd"/>
</dbReference>
<dbReference type="SMART" id="SM00890">
    <property type="entry name" value="EKR"/>
    <property type="match status" value="1"/>
</dbReference>
<feature type="domain" description="4Fe-4S ferredoxin-type" evidence="9">
    <location>
        <begin position="446"/>
        <end position="477"/>
    </location>
</feature>
<keyword evidence="6" id="KW-0560">Oxidoreductase</keyword>
<organism evidence="10 11">
    <name type="scientific">Candidatus Enterocloster faecavium</name>
    <dbReference type="NCBI Taxonomy" id="2838560"/>
    <lineage>
        <taxon>Bacteria</taxon>
        <taxon>Bacillati</taxon>
        <taxon>Bacillota</taxon>
        <taxon>Clostridia</taxon>
        <taxon>Lachnospirales</taxon>
        <taxon>Lachnospiraceae</taxon>
        <taxon>Enterocloster</taxon>
    </lineage>
</organism>
<dbReference type="InterPro" id="IPR011895">
    <property type="entry name" value="Pyrv_flavodox_OxRed"/>
</dbReference>
<evidence type="ECO:0000313" key="11">
    <source>
        <dbReference type="Proteomes" id="UP000886804"/>
    </source>
</evidence>
<dbReference type="InterPro" id="IPR017896">
    <property type="entry name" value="4Fe4S_Fe-S-bd"/>
</dbReference>
<dbReference type="EMBL" id="DWYS01000044">
    <property type="protein sequence ID" value="HJB06901.1"/>
    <property type="molecule type" value="Genomic_DNA"/>
</dbReference>
<dbReference type="SUPFAM" id="SSF52518">
    <property type="entry name" value="Thiamin diphosphate-binding fold (THDP-binding)"/>
    <property type="match status" value="1"/>
</dbReference>
<dbReference type="InterPro" id="IPR011766">
    <property type="entry name" value="TPP_enzyme_TPP-bd"/>
</dbReference>
<dbReference type="FunFam" id="3.40.920.10:FF:000001">
    <property type="entry name" value="Pyruvate:ferredoxin (Flavodoxin) oxidoreductase"/>
    <property type="match status" value="1"/>
</dbReference>
<name>A0A9D2L6Q4_9FIRM</name>
<dbReference type="InterPro" id="IPR019752">
    <property type="entry name" value="Pyrv/ketoisovalerate_OxRed_cat"/>
</dbReference>
<proteinExistence type="inferred from homology"/>
<protein>
    <submittedName>
        <fullName evidence="10">Pyruvate:ferredoxin (Flavodoxin) oxidoreductase</fullName>
    </submittedName>
</protein>
<dbReference type="CDD" id="cd03377">
    <property type="entry name" value="TPP_PFOR_PNO"/>
    <property type="match status" value="1"/>
</dbReference>
<keyword evidence="2" id="KW-0813">Transport</keyword>
<dbReference type="NCBIfam" id="TIGR02176">
    <property type="entry name" value="pyruv_ox_red"/>
    <property type="match status" value="1"/>
</dbReference>
<gene>
    <name evidence="10" type="primary">nifJ</name>
    <name evidence="10" type="ORF">H9716_03455</name>
</gene>
<feature type="domain" description="4Fe-4S ferredoxin-type" evidence="9">
    <location>
        <begin position="390"/>
        <end position="419"/>
    </location>
</feature>
<dbReference type="GO" id="GO:0006979">
    <property type="term" value="P:response to oxidative stress"/>
    <property type="evidence" value="ECO:0007669"/>
    <property type="project" value="TreeGrafter"/>
</dbReference>
<dbReference type="FunFam" id="3.40.50.970:FF:000041">
    <property type="entry name" value="Pyruvate:ferredoxin (Flavodoxin) oxidoreductase"/>
    <property type="match status" value="1"/>
</dbReference>
<dbReference type="Gene3D" id="3.40.920.10">
    <property type="entry name" value="Pyruvate-ferredoxin oxidoreductase, PFOR, domain III"/>
    <property type="match status" value="1"/>
</dbReference>
<feature type="non-terminal residue" evidence="10">
    <location>
        <position position="1"/>
    </location>
</feature>
<accession>A0A9D2L6Q4</accession>
<evidence type="ECO:0000256" key="6">
    <source>
        <dbReference type="ARBA" id="ARBA00023002"/>
    </source>
</evidence>
<evidence type="ECO:0000256" key="3">
    <source>
        <dbReference type="ARBA" id="ARBA00022485"/>
    </source>
</evidence>
<dbReference type="Gene3D" id="3.40.50.920">
    <property type="match status" value="1"/>
</dbReference>
<dbReference type="Gene3D" id="4.10.780.10">
    <property type="entry name" value="Pyruvate-flavodoxin oxidoreductase, EKR domain"/>
    <property type="match status" value="1"/>
</dbReference>
<keyword evidence="10" id="KW-0670">Pyruvate</keyword>
<dbReference type="InterPro" id="IPR002869">
    <property type="entry name" value="Pyrv_flavodox_OxRed_cen"/>
</dbReference>
<dbReference type="AlphaFoldDB" id="A0A9D2L6Q4"/>
<keyword evidence="3" id="KW-0004">4Fe-4S</keyword>
<keyword evidence="5" id="KW-0249">Electron transport</keyword>
<reference evidence="10" key="2">
    <citation type="submission" date="2021-04" db="EMBL/GenBank/DDBJ databases">
        <authorList>
            <person name="Gilroy R."/>
        </authorList>
    </citation>
    <scope>NUCLEOTIDE SEQUENCE</scope>
    <source>
        <strain evidence="10">CHK188-4685</strain>
    </source>
</reference>
<dbReference type="FunFam" id="3.30.70.20:FF:000022">
    <property type="entry name" value="Pyruvate:ferredoxin (Flavodoxin) oxidoreductase"/>
    <property type="match status" value="1"/>
</dbReference>
<dbReference type="Gene3D" id="3.30.70.20">
    <property type="match status" value="1"/>
</dbReference>
<evidence type="ECO:0000256" key="5">
    <source>
        <dbReference type="ARBA" id="ARBA00022982"/>
    </source>
</evidence>
<reference evidence="10" key="1">
    <citation type="journal article" date="2021" name="PeerJ">
        <title>Extensive microbial diversity within the chicken gut microbiome revealed by metagenomics and culture.</title>
        <authorList>
            <person name="Gilroy R."/>
            <person name="Ravi A."/>
            <person name="Getino M."/>
            <person name="Pursley I."/>
            <person name="Horton D.L."/>
            <person name="Alikhan N.F."/>
            <person name="Baker D."/>
            <person name="Gharbi K."/>
            <person name="Hall N."/>
            <person name="Watson M."/>
            <person name="Adriaenssens E.M."/>
            <person name="Foster-Nyarko E."/>
            <person name="Jarju S."/>
            <person name="Secka A."/>
            <person name="Antonio M."/>
            <person name="Oren A."/>
            <person name="Chaudhuri R.R."/>
            <person name="La Ragione R."/>
            <person name="Hildebrand F."/>
            <person name="Pallen M.J."/>
        </authorList>
    </citation>
    <scope>NUCLEOTIDE SEQUENCE</scope>
    <source>
        <strain evidence="10">CHK188-4685</strain>
    </source>
</reference>
<dbReference type="FunFam" id="3.40.50.920:FF:000007">
    <property type="entry name" value="Pyruvate:ferredoxin (Flavodoxin) oxidoreductase"/>
    <property type="match status" value="1"/>
</dbReference>
<dbReference type="GO" id="GO:0022900">
    <property type="term" value="P:electron transport chain"/>
    <property type="evidence" value="ECO:0007669"/>
    <property type="project" value="InterPro"/>
</dbReference>
<dbReference type="Proteomes" id="UP000886804">
    <property type="component" value="Unassembled WGS sequence"/>
</dbReference>
<evidence type="ECO:0000256" key="4">
    <source>
        <dbReference type="ARBA" id="ARBA00022723"/>
    </source>
</evidence>
<dbReference type="GO" id="GO:0051539">
    <property type="term" value="F:4 iron, 4 sulfur cluster binding"/>
    <property type="evidence" value="ECO:0007669"/>
    <property type="project" value="UniProtKB-KW"/>
</dbReference>
<evidence type="ECO:0000256" key="2">
    <source>
        <dbReference type="ARBA" id="ARBA00022448"/>
    </source>
</evidence>
<evidence type="ECO:0000259" key="9">
    <source>
        <dbReference type="PROSITE" id="PS51379"/>
    </source>
</evidence>
<keyword evidence="4" id="KW-0479">Metal-binding</keyword>
<keyword evidence="7" id="KW-0408">Iron</keyword>
<dbReference type="InterPro" id="IPR009014">
    <property type="entry name" value="Transketo_C/PFOR_II"/>
</dbReference>
<dbReference type="SUPFAM" id="SSF54862">
    <property type="entry name" value="4Fe-4S ferredoxins"/>
    <property type="match status" value="1"/>
</dbReference>
<evidence type="ECO:0000313" key="10">
    <source>
        <dbReference type="EMBL" id="HJB06901.1"/>
    </source>
</evidence>
<dbReference type="GO" id="GO:0005506">
    <property type="term" value="F:iron ion binding"/>
    <property type="evidence" value="ECO:0007669"/>
    <property type="project" value="InterPro"/>
</dbReference>
<dbReference type="SUPFAM" id="SSF52922">
    <property type="entry name" value="TK C-terminal domain-like"/>
    <property type="match status" value="1"/>
</dbReference>
<comment type="similarity">
    <text evidence="1">Belongs to the pyruvate:ferredoxin/flavodoxin oxidoreductase family.</text>
</comment>
<dbReference type="InterPro" id="IPR037112">
    <property type="entry name" value="Pyrv-flavodox_OxR_EKR_sf"/>
</dbReference>
<dbReference type="InterPro" id="IPR029061">
    <property type="entry name" value="THDP-binding"/>
</dbReference>
<dbReference type="Gene3D" id="3.40.50.970">
    <property type="match status" value="1"/>
</dbReference>
<dbReference type="PANTHER" id="PTHR32154">
    <property type="entry name" value="PYRUVATE-FLAVODOXIN OXIDOREDUCTASE-RELATED"/>
    <property type="match status" value="1"/>
</dbReference>
<dbReference type="PROSITE" id="PS51379">
    <property type="entry name" value="4FE4S_FER_2"/>
    <property type="match status" value="2"/>
</dbReference>
<evidence type="ECO:0000256" key="8">
    <source>
        <dbReference type="ARBA" id="ARBA00023014"/>
    </source>
</evidence>
<keyword evidence="8" id="KW-0411">Iron-sulfur</keyword>
<dbReference type="PROSITE" id="PS00198">
    <property type="entry name" value="4FE4S_FER_1"/>
    <property type="match status" value="1"/>
</dbReference>
<dbReference type="InterPro" id="IPR019456">
    <property type="entry name" value="Pyrv-flavodox_OxRtase_EKR"/>
</dbReference>
<dbReference type="Pfam" id="PF02775">
    <property type="entry name" value="TPP_enzyme_C"/>
    <property type="match status" value="1"/>
</dbReference>
<sequence>ARGKKTGFVQVVLYRPFSAKYLLSVLPETVKKIAVLDRTKEPGAIGDPLYLDVCGALNEWDHSPAVVGGRYGLSIKDTTPAQIAAVFDNLEAEESRNHFTVGIVDDLTFTSLPVGPELHAAAPGTISCKFWGLGSDGTVGANKNSIKIIGDHTDKYVQAYFEYDAKKSGGVTRSHLRFGDRPIIGSYLVKHADFVACHNQAYMSKYDIVQEVKPGGTFLLNCQWNGEELEKELPAAVKRYIGENGIHFYAINAVKIGKEIGLGNRTNAVLQAAFFKLANIIPIDQAVVYMKEAIRKTYGNKGEKVVAMNEQAVDRGCNEVVEIAVPDSWKTLEAVPETIDENLPEYVKTIGIPMNKLRGDSLPVSAFKDIPDGTMPVGTSKYDKRGVAVDVPVWDPESCIQCNQCSLVCPHAAIRPFLLNEEEAAKAPASFKMTQAKGKQMENLKFAIQVDPLDCMGCGVCVNTCPASGKALKMASLASQMGEADNWEYAAGLKSKPNPMDKFTVKGSQFEQPLLEFSGACAGCGEAAYMKLATQLFGSRMIVANATGCTQAWGFVPPSLPYTTDQEGRGPALSNSLFENNAEFSLGMCLAMEQQRAHLAEIVKKLRETADDENLKGAIDGWFEAYEEHEESEKASRALLAALTKADLTEEAAKLRDEILDSREHLSRKSMWMYGGDGWAYDIGFGGLDHVIASGEDVNILVVDTELYSNTGGQASKATQKGAVAQFAASGKKVKKKDLGILAIQYGYVYVAQVALGANPAQLVKVMKEAESYKGPSLIIAYAPCINHGVSKGMGCSQQEAKRAVEAGYWNLYHFDPRRKEQGLNPFVLDSKEPKFNLEEFMMGEVRFASLTRTFPEEAKKLLAEAQKDAREKYEQYRKMAEES</sequence>
<dbReference type="GO" id="GO:0030976">
    <property type="term" value="F:thiamine pyrophosphate binding"/>
    <property type="evidence" value="ECO:0007669"/>
    <property type="project" value="InterPro"/>
</dbReference>
<dbReference type="Pfam" id="PF12838">
    <property type="entry name" value="Fer4_7"/>
    <property type="match status" value="1"/>
</dbReference>
<dbReference type="SUPFAM" id="SSF53323">
    <property type="entry name" value="Pyruvate-ferredoxin oxidoreductase, PFOR, domain III"/>
    <property type="match status" value="1"/>
</dbReference>